<dbReference type="EMBL" id="JARTLD010000066">
    <property type="protein sequence ID" value="MED5020420.1"/>
    <property type="molecule type" value="Genomic_DNA"/>
</dbReference>
<keyword evidence="12" id="KW-0902">Two-component regulatory system</keyword>
<evidence type="ECO:0000256" key="3">
    <source>
        <dbReference type="ARBA" id="ARBA00012438"/>
    </source>
</evidence>
<sequence>MRFPIWSWRQKLIITSLLCLVLPSVITLILTGLYTKNELRNKAVDKAEQSLEVADLYESNIMKDMVNAFNSIQYDSEMITDLRVAWNKYKKDNTGAVDFFSFKQITEKLDRITFFGGKTYVTILLPGGLYFSNYSTYKNDLKYMYGEPWLQELSKEPTNTTSWIGTQPNYVRSDADQAPNLVTIARTFQLYNSSVKAYIILSKPEEQFSQIFAKYASDQVMMVLDAHGTVISHTDPQQIGQTFRPRNASSGAFDIVKWNGLEYISVTHALPFANWSMQSLTPYESVTSRIGNLFSYVFVLQIIFFLLFAIVLLYFLNQWTKPIMRLARTAAKVEKGLLQERSKVKGRDEIGHLGLAFDSMLDRVGEMIHQIEWEQSRKRMAELELLQAQMNPHFLFNTLNSIRLQAILSGEPAIADNIGSLSTLLRMTINRNNEFVPLHEEIGTIEHYMRLMNFRHSEGVELHTNLASDTLLESIPRFTLQPLVENAYIHGLQQKQGVISISAWKQSGLMLIEIKDSGIGLSEEKIQELQGGSPVSGIGLKNVKERLQIIYGDAFSMEMKNSLPGSGLILILKIPLTVREENRDVSGHVGR</sequence>
<evidence type="ECO:0000313" key="17">
    <source>
        <dbReference type="Proteomes" id="UP001343257"/>
    </source>
</evidence>
<evidence type="ECO:0000256" key="9">
    <source>
        <dbReference type="ARBA" id="ARBA00022777"/>
    </source>
</evidence>
<dbReference type="CDD" id="cd06225">
    <property type="entry name" value="HAMP"/>
    <property type="match status" value="1"/>
</dbReference>
<evidence type="ECO:0000256" key="8">
    <source>
        <dbReference type="ARBA" id="ARBA00022741"/>
    </source>
</evidence>
<dbReference type="GO" id="GO:0016301">
    <property type="term" value="F:kinase activity"/>
    <property type="evidence" value="ECO:0007669"/>
    <property type="project" value="UniProtKB-KW"/>
</dbReference>
<evidence type="ECO:0000256" key="10">
    <source>
        <dbReference type="ARBA" id="ARBA00022840"/>
    </source>
</evidence>
<dbReference type="InterPro" id="IPR036890">
    <property type="entry name" value="HATPase_C_sf"/>
</dbReference>
<feature type="transmembrane region" description="Helical" evidence="14">
    <location>
        <begin position="12"/>
        <end position="34"/>
    </location>
</feature>
<dbReference type="Pfam" id="PF00672">
    <property type="entry name" value="HAMP"/>
    <property type="match status" value="1"/>
</dbReference>
<dbReference type="Pfam" id="PF02518">
    <property type="entry name" value="HATPase_c"/>
    <property type="match status" value="1"/>
</dbReference>
<dbReference type="InterPro" id="IPR003660">
    <property type="entry name" value="HAMP_dom"/>
</dbReference>
<accession>A0ABU6Q1Z1</accession>
<evidence type="ECO:0000256" key="4">
    <source>
        <dbReference type="ARBA" id="ARBA00022475"/>
    </source>
</evidence>
<dbReference type="InterPro" id="IPR050640">
    <property type="entry name" value="Bact_2-comp_sensor_kinase"/>
</dbReference>
<keyword evidence="6" id="KW-0808">Transferase</keyword>
<dbReference type="SMART" id="SM00304">
    <property type="entry name" value="HAMP"/>
    <property type="match status" value="1"/>
</dbReference>
<dbReference type="InterPro" id="IPR010559">
    <property type="entry name" value="Sig_transdc_His_kin_internal"/>
</dbReference>
<dbReference type="PRINTS" id="PR00344">
    <property type="entry name" value="BCTRLSENSOR"/>
</dbReference>
<keyword evidence="11 14" id="KW-1133">Transmembrane helix</keyword>
<gene>
    <name evidence="16" type="ORF">P9847_24430</name>
</gene>
<organism evidence="16 17">
    <name type="scientific">Paenibacillus chibensis</name>
    <dbReference type="NCBI Taxonomy" id="59846"/>
    <lineage>
        <taxon>Bacteria</taxon>
        <taxon>Bacillati</taxon>
        <taxon>Bacillota</taxon>
        <taxon>Bacilli</taxon>
        <taxon>Bacillales</taxon>
        <taxon>Paenibacillaceae</taxon>
        <taxon>Paenibacillus</taxon>
    </lineage>
</organism>
<dbReference type="Pfam" id="PF06580">
    <property type="entry name" value="His_kinase"/>
    <property type="match status" value="1"/>
</dbReference>
<dbReference type="PANTHER" id="PTHR34220">
    <property type="entry name" value="SENSOR HISTIDINE KINASE YPDA"/>
    <property type="match status" value="1"/>
</dbReference>
<evidence type="ECO:0000256" key="1">
    <source>
        <dbReference type="ARBA" id="ARBA00000085"/>
    </source>
</evidence>
<keyword evidence="7 14" id="KW-0812">Transmembrane</keyword>
<dbReference type="PROSITE" id="PS50885">
    <property type="entry name" value="HAMP"/>
    <property type="match status" value="1"/>
</dbReference>
<evidence type="ECO:0000256" key="2">
    <source>
        <dbReference type="ARBA" id="ARBA00004651"/>
    </source>
</evidence>
<evidence type="ECO:0000256" key="6">
    <source>
        <dbReference type="ARBA" id="ARBA00022679"/>
    </source>
</evidence>
<protein>
    <recommendedName>
        <fullName evidence="3">histidine kinase</fullName>
        <ecNumber evidence="3">2.7.13.3</ecNumber>
    </recommendedName>
</protein>
<comment type="subcellular location">
    <subcellularLocation>
        <location evidence="2">Cell membrane</location>
        <topology evidence="2">Multi-pass membrane protein</topology>
    </subcellularLocation>
</comment>
<keyword evidence="10" id="KW-0067">ATP-binding</keyword>
<comment type="caution">
    <text evidence="16">The sequence shown here is derived from an EMBL/GenBank/DDBJ whole genome shotgun (WGS) entry which is preliminary data.</text>
</comment>
<reference evidence="16 17" key="1">
    <citation type="submission" date="2023-03" db="EMBL/GenBank/DDBJ databases">
        <title>Bacillus Genome Sequencing.</title>
        <authorList>
            <person name="Dunlap C."/>
        </authorList>
    </citation>
    <scope>NUCLEOTIDE SEQUENCE [LARGE SCALE GENOMIC DNA]</scope>
    <source>
        <strain evidence="16 17">NRS-52</strain>
    </source>
</reference>
<feature type="transmembrane region" description="Helical" evidence="14">
    <location>
        <begin position="293"/>
        <end position="316"/>
    </location>
</feature>
<evidence type="ECO:0000256" key="5">
    <source>
        <dbReference type="ARBA" id="ARBA00022553"/>
    </source>
</evidence>
<evidence type="ECO:0000256" key="12">
    <source>
        <dbReference type="ARBA" id="ARBA00023012"/>
    </source>
</evidence>
<dbReference type="SUPFAM" id="SSF55874">
    <property type="entry name" value="ATPase domain of HSP90 chaperone/DNA topoisomerase II/histidine kinase"/>
    <property type="match status" value="1"/>
</dbReference>
<evidence type="ECO:0000256" key="14">
    <source>
        <dbReference type="SAM" id="Phobius"/>
    </source>
</evidence>
<evidence type="ECO:0000256" key="7">
    <source>
        <dbReference type="ARBA" id="ARBA00022692"/>
    </source>
</evidence>
<evidence type="ECO:0000256" key="13">
    <source>
        <dbReference type="ARBA" id="ARBA00023136"/>
    </source>
</evidence>
<name>A0ABU6Q1Z1_9BACL</name>
<dbReference type="Proteomes" id="UP001343257">
    <property type="component" value="Unassembled WGS sequence"/>
</dbReference>
<dbReference type="Gene3D" id="3.30.565.10">
    <property type="entry name" value="Histidine kinase-like ATPase, C-terminal domain"/>
    <property type="match status" value="1"/>
</dbReference>
<dbReference type="InterPro" id="IPR004358">
    <property type="entry name" value="Sig_transdc_His_kin-like_C"/>
</dbReference>
<keyword evidence="17" id="KW-1185">Reference proteome</keyword>
<dbReference type="SUPFAM" id="SSF158472">
    <property type="entry name" value="HAMP domain-like"/>
    <property type="match status" value="1"/>
</dbReference>
<dbReference type="Gene3D" id="6.10.340.10">
    <property type="match status" value="1"/>
</dbReference>
<dbReference type="EC" id="2.7.13.3" evidence="3"/>
<keyword evidence="8" id="KW-0547">Nucleotide-binding</keyword>
<feature type="domain" description="HAMP" evidence="15">
    <location>
        <begin position="317"/>
        <end position="369"/>
    </location>
</feature>
<evidence type="ECO:0000313" key="16">
    <source>
        <dbReference type="EMBL" id="MED5020420.1"/>
    </source>
</evidence>
<keyword evidence="13 14" id="KW-0472">Membrane</keyword>
<dbReference type="InterPro" id="IPR003594">
    <property type="entry name" value="HATPase_dom"/>
</dbReference>
<comment type="catalytic activity">
    <reaction evidence="1">
        <text>ATP + protein L-histidine = ADP + protein N-phospho-L-histidine.</text>
        <dbReference type="EC" id="2.7.13.3"/>
    </reaction>
</comment>
<evidence type="ECO:0000259" key="15">
    <source>
        <dbReference type="PROSITE" id="PS50885"/>
    </source>
</evidence>
<keyword evidence="5" id="KW-0597">Phosphoprotein</keyword>
<keyword evidence="9 16" id="KW-0418">Kinase</keyword>
<dbReference type="PANTHER" id="PTHR34220:SF11">
    <property type="entry name" value="SENSOR PROTEIN KINASE HPTS"/>
    <property type="match status" value="1"/>
</dbReference>
<keyword evidence="4" id="KW-1003">Cell membrane</keyword>
<evidence type="ECO:0000256" key="11">
    <source>
        <dbReference type="ARBA" id="ARBA00022989"/>
    </source>
</evidence>
<proteinExistence type="predicted"/>
<dbReference type="RefSeq" id="WP_328281801.1">
    <property type="nucleotide sequence ID" value="NZ_JARTLD010000066.1"/>
</dbReference>